<keyword evidence="7 13" id="KW-0067">ATP-binding</keyword>
<dbReference type="InterPro" id="IPR006539">
    <property type="entry name" value="P-type_ATPase_IV"/>
</dbReference>
<dbReference type="InterPro" id="IPR023214">
    <property type="entry name" value="HAD_sf"/>
</dbReference>
<feature type="transmembrane region" description="Helical" evidence="13">
    <location>
        <begin position="460"/>
        <end position="481"/>
    </location>
</feature>
<evidence type="ECO:0000256" key="6">
    <source>
        <dbReference type="ARBA" id="ARBA00022741"/>
    </source>
</evidence>
<organism evidence="15 16">
    <name type="scientific">Staurois parvus</name>
    <dbReference type="NCBI Taxonomy" id="386267"/>
    <lineage>
        <taxon>Eukaryota</taxon>
        <taxon>Metazoa</taxon>
        <taxon>Chordata</taxon>
        <taxon>Craniata</taxon>
        <taxon>Vertebrata</taxon>
        <taxon>Euteleostomi</taxon>
        <taxon>Amphibia</taxon>
        <taxon>Batrachia</taxon>
        <taxon>Anura</taxon>
        <taxon>Neobatrachia</taxon>
        <taxon>Ranoidea</taxon>
        <taxon>Ranidae</taxon>
        <taxon>Staurois</taxon>
    </lineage>
</organism>
<dbReference type="EMBL" id="CATNWA010010124">
    <property type="protein sequence ID" value="CAI9559386.1"/>
    <property type="molecule type" value="Genomic_DNA"/>
</dbReference>
<keyword evidence="6 13" id="KW-0547">Nucleotide-binding</keyword>
<evidence type="ECO:0000256" key="9">
    <source>
        <dbReference type="ARBA" id="ARBA00022967"/>
    </source>
</evidence>
<evidence type="ECO:0000256" key="7">
    <source>
        <dbReference type="ARBA" id="ARBA00022840"/>
    </source>
</evidence>
<evidence type="ECO:0000256" key="2">
    <source>
        <dbReference type="ARBA" id="ARBA00004141"/>
    </source>
</evidence>
<accession>A0ABN9CIE3</accession>
<comment type="similarity">
    <text evidence="3 13">Belongs to the cation transport ATPase (P-type) (TC 3.A.3) family. Type IV subfamily.</text>
</comment>
<keyword evidence="10 13" id="KW-1133">Transmembrane helix</keyword>
<dbReference type="PANTHER" id="PTHR24092">
    <property type="entry name" value="PROBABLE PHOSPHOLIPID-TRANSPORTING ATPASE"/>
    <property type="match status" value="1"/>
</dbReference>
<evidence type="ECO:0000256" key="5">
    <source>
        <dbReference type="ARBA" id="ARBA00022723"/>
    </source>
</evidence>
<dbReference type="InterPro" id="IPR023299">
    <property type="entry name" value="ATPase_P-typ_cyto_dom_N"/>
</dbReference>
<comment type="subcellular location">
    <subcellularLocation>
        <location evidence="2 13">Membrane</location>
        <topology evidence="2 13">Multi-pass membrane protein</topology>
    </subcellularLocation>
</comment>
<dbReference type="InterPro" id="IPR001757">
    <property type="entry name" value="P_typ_ATPase"/>
</dbReference>
<evidence type="ECO:0000313" key="15">
    <source>
        <dbReference type="EMBL" id="CAI9559386.1"/>
    </source>
</evidence>
<dbReference type="InterPro" id="IPR023298">
    <property type="entry name" value="ATPase_P-typ_TM_dom_sf"/>
</dbReference>
<feature type="transmembrane region" description="Helical" evidence="13">
    <location>
        <begin position="349"/>
        <end position="368"/>
    </location>
</feature>
<dbReference type="Pfam" id="PF16212">
    <property type="entry name" value="PhoLip_ATPase_C"/>
    <property type="match status" value="1"/>
</dbReference>
<keyword evidence="4 13" id="KW-0812">Transmembrane</keyword>
<proteinExistence type="inferred from homology"/>
<comment type="caution">
    <text evidence="15">The sequence shown here is derived from an EMBL/GenBank/DDBJ whole genome shotgun (WGS) entry which is preliminary data.</text>
</comment>
<evidence type="ECO:0000256" key="13">
    <source>
        <dbReference type="RuleBase" id="RU362033"/>
    </source>
</evidence>
<evidence type="ECO:0000256" key="1">
    <source>
        <dbReference type="ARBA" id="ARBA00001946"/>
    </source>
</evidence>
<dbReference type="SUPFAM" id="SSF56784">
    <property type="entry name" value="HAD-like"/>
    <property type="match status" value="1"/>
</dbReference>
<feature type="transmembrane region" description="Helical" evidence="13">
    <location>
        <begin position="431"/>
        <end position="454"/>
    </location>
</feature>
<feature type="transmembrane region" description="Helical" evidence="13">
    <location>
        <begin position="380"/>
        <end position="401"/>
    </location>
</feature>
<dbReference type="Proteomes" id="UP001162483">
    <property type="component" value="Unassembled WGS sequence"/>
</dbReference>
<evidence type="ECO:0000256" key="8">
    <source>
        <dbReference type="ARBA" id="ARBA00022842"/>
    </source>
</evidence>
<dbReference type="InterPro" id="IPR032630">
    <property type="entry name" value="P_typ_ATPase_c"/>
</dbReference>
<keyword evidence="16" id="KW-1185">Reference proteome</keyword>
<sequence>MSRTPDQVTVELGTIGSMTFQLLHILPFDSVRKRMSIVVRHPLTNKVVVYTKGADSVIMDLLSPTSDDSKTDVLQTDIRKLTQSHLDKYARSGLRTLCIAKKVMSEGEYAEWLQSHFLAETSIDDREELLYESALRLETDLTLLGATGIEDRLQEGVPDTIESLREAAIKIWMLTGDKEETAVNIAYACKLLEHSDKILTGTCEVLMNHMIAEIESHVNSSDPLKKEQHFALIIDGKSLEFALQEALQKRFLYLTQRCRAVICCRATPLQKSQVVKLVRNNLQVMTLAIGDGANDVSMIQVADVGIGISGQEGMQAVMSSDFAVSHFKHLRKLLLVHGHWCYVRLANMILYFFYKNVMFVNLLFWYQFFCGFSGTAMTDFWMLILFNLVFTSVPPIIYGILDKDLSAETLIVLPELYKSGQTSEAYQSSTFWVTIVDAFYQSLSCFFIPYFTYFGSDMDIYAFGSFIITATLFVVLLHLLIESKSLTWIHWTVMILSVLTYFVFALALSAACVNCIPPANVYWIMHTHMADPVFYLVCIMSVVVALLPRYV</sequence>
<evidence type="ECO:0000256" key="4">
    <source>
        <dbReference type="ARBA" id="ARBA00022692"/>
    </source>
</evidence>
<dbReference type="Gene3D" id="3.40.1110.10">
    <property type="entry name" value="Calcium-transporting ATPase, cytoplasmic domain N"/>
    <property type="match status" value="1"/>
</dbReference>
<dbReference type="PRINTS" id="PR00119">
    <property type="entry name" value="CATATPASE"/>
</dbReference>
<protein>
    <recommendedName>
        <fullName evidence="13">Phospholipid-transporting ATPase</fullName>
        <ecNumber evidence="13">7.6.2.1</ecNumber>
    </recommendedName>
</protein>
<evidence type="ECO:0000259" key="14">
    <source>
        <dbReference type="Pfam" id="PF16212"/>
    </source>
</evidence>
<comment type="catalytic activity">
    <reaction evidence="12 13">
        <text>ATP + H2O + phospholipidSide 1 = ADP + phosphate + phospholipidSide 2.</text>
        <dbReference type="EC" id="7.6.2.1"/>
    </reaction>
</comment>
<keyword evidence="8 13" id="KW-0460">Magnesium</keyword>
<evidence type="ECO:0000313" key="16">
    <source>
        <dbReference type="Proteomes" id="UP001162483"/>
    </source>
</evidence>
<reference evidence="15" key="1">
    <citation type="submission" date="2023-05" db="EMBL/GenBank/DDBJ databases">
        <authorList>
            <person name="Stuckert A."/>
        </authorList>
    </citation>
    <scope>NUCLEOTIDE SEQUENCE</scope>
</reference>
<feature type="transmembrane region" description="Helical" evidence="13">
    <location>
        <begin position="533"/>
        <end position="550"/>
    </location>
</feature>
<evidence type="ECO:0000256" key="3">
    <source>
        <dbReference type="ARBA" id="ARBA00008109"/>
    </source>
</evidence>
<evidence type="ECO:0000256" key="11">
    <source>
        <dbReference type="ARBA" id="ARBA00023136"/>
    </source>
</evidence>
<dbReference type="SUPFAM" id="SSF81660">
    <property type="entry name" value="Metal cation-transporting ATPase, ATP-binding domain N"/>
    <property type="match status" value="1"/>
</dbReference>
<feature type="transmembrane region" description="Helical" evidence="13">
    <location>
        <begin position="488"/>
        <end position="513"/>
    </location>
</feature>
<dbReference type="NCBIfam" id="TIGR01494">
    <property type="entry name" value="ATPase_P-type"/>
    <property type="match status" value="2"/>
</dbReference>
<dbReference type="SUPFAM" id="SSF81665">
    <property type="entry name" value="Calcium ATPase, transmembrane domain M"/>
    <property type="match status" value="1"/>
</dbReference>
<keyword evidence="9 13" id="KW-1278">Translocase</keyword>
<feature type="domain" description="P-type ATPase C-terminal" evidence="14">
    <location>
        <begin position="317"/>
        <end position="551"/>
    </location>
</feature>
<dbReference type="Pfam" id="PF13246">
    <property type="entry name" value="Cation_ATPase"/>
    <property type="match status" value="1"/>
</dbReference>
<dbReference type="InterPro" id="IPR036412">
    <property type="entry name" value="HAD-like_sf"/>
</dbReference>
<dbReference type="PANTHER" id="PTHR24092:SF84">
    <property type="entry name" value="PHOSPHOLIPID-TRANSPORTING ATPASE VD"/>
    <property type="match status" value="1"/>
</dbReference>
<dbReference type="EC" id="7.6.2.1" evidence="13"/>
<name>A0ABN9CIE3_9NEOB</name>
<gene>
    <name evidence="15" type="ORF">SPARVUS_LOCUS5051474</name>
</gene>
<comment type="cofactor">
    <cofactor evidence="1">
        <name>Mg(2+)</name>
        <dbReference type="ChEBI" id="CHEBI:18420"/>
    </cofactor>
</comment>
<evidence type="ECO:0000256" key="12">
    <source>
        <dbReference type="ARBA" id="ARBA00034036"/>
    </source>
</evidence>
<keyword evidence="5" id="KW-0479">Metal-binding</keyword>
<dbReference type="NCBIfam" id="TIGR01652">
    <property type="entry name" value="ATPase-Plipid"/>
    <property type="match status" value="1"/>
</dbReference>
<keyword evidence="11 13" id="KW-0472">Membrane</keyword>
<dbReference type="Gene3D" id="3.40.50.1000">
    <property type="entry name" value="HAD superfamily/HAD-like"/>
    <property type="match status" value="1"/>
</dbReference>
<evidence type="ECO:0000256" key="10">
    <source>
        <dbReference type="ARBA" id="ARBA00022989"/>
    </source>
</evidence>